<dbReference type="PROSITE" id="PS00518">
    <property type="entry name" value="ZF_RING_1"/>
    <property type="match status" value="1"/>
</dbReference>
<feature type="compositionally biased region" description="Low complexity" evidence="6">
    <location>
        <begin position="311"/>
        <end position="322"/>
    </location>
</feature>
<keyword evidence="1" id="KW-0479">Metal-binding</keyword>
<dbReference type="OrthoDB" id="9049620at2759"/>
<evidence type="ECO:0000313" key="10">
    <source>
        <dbReference type="Proteomes" id="UP000694560"/>
    </source>
</evidence>
<dbReference type="InterPro" id="IPR013083">
    <property type="entry name" value="Znf_RING/FYVE/PHD"/>
</dbReference>
<evidence type="ECO:0000259" key="8">
    <source>
        <dbReference type="PROSITE" id="PS50119"/>
    </source>
</evidence>
<dbReference type="SUPFAM" id="SSF57845">
    <property type="entry name" value="B-box zinc-binding domain"/>
    <property type="match status" value="1"/>
</dbReference>
<keyword evidence="3" id="KW-0862">Zinc</keyword>
<feature type="region of interest" description="Disordered" evidence="6">
    <location>
        <begin position="242"/>
        <end position="261"/>
    </location>
</feature>
<feature type="domain" description="B box-type" evidence="8">
    <location>
        <begin position="85"/>
        <end position="121"/>
    </location>
</feature>
<dbReference type="InterPro" id="IPR001841">
    <property type="entry name" value="Znf_RING"/>
</dbReference>
<dbReference type="Gene3D" id="3.30.160.60">
    <property type="entry name" value="Classic Zinc Finger"/>
    <property type="match status" value="1"/>
</dbReference>
<dbReference type="InterPro" id="IPR050143">
    <property type="entry name" value="TRIM/RBCC"/>
</dbReference>
<dbReference type="InterPro" id="IPR000315">
    <property type="entry name" value="Znf_B-box"/>
</dbReference>
<reference evidence="9" key="2">
    <citation type="submission" date="2025-09" db="UniProtKB">
        <authorList>
            <consortium name="Ensembl"/>
        </authorList>
    </citation>
    <scope>IDENTIFICATION</scope>
</reference>
<dbReference type="Pfam" id="PF15227">
    <property type="entry name" value="zf-C3HC4_4"/>
    <property type="match status" value="1"/>
</dbReference>
<feature type="domain" description="RING-type" evidence="7">
    <location>
        <begin position="16"/>
        <end position="57"/>
    </location>
</feature>
<dbReference type="CDD" id="cd16594">
    <property type="entry name" value="RING-HC_TRIM7-like_C-IV"/>
    <property type="match status" value="1"/>
</dbReference>
<evidence type="ECO:0000256" key="3">
    <source>
        <dbReference type="ARBA" id="ARBA00022833"/>
    </source>
</evidence>
<dbReference type="InterPro" id="IPR017907">
    <property type="entry name" value="Znf_RING_CS"/>
</dbReference>
<dbReference type="Gene3D" id="2.60.120.920">
    <property type="match status" value="1"/>
</dbReference>
<evidence type="ECO:0000259" key="7">
    <source>
        <dbReference type="PROSITE" id="PS50089"/>
    </source>
</evidence>
<dbReference type="PROSITE" id="PS50089">
    <property type="entry name" value="ZF_RING_2"/>
    <property type="match status" value="1"/>
</dbReference>
<name>A0A8C5TCQ6_9PASS</name>
<feature type="region of interest" description="Disordered" evidence="6">
    <location>
        <begin position="288"/>
        <end position="388"/>
    </location>
</feature>
<dbReference type="SMART" id="SM00184">
    <property type="entry name" value="RING"/>
    <property type="match status" value="1"/>
</dbReference>
<feature type="compositionally biased region" description="Low complexity" evidence="6">
    <location>
        <begin position="367"/>
        <end position="388"/>
    </location>
</feature>
<evidence type="ECO:0000256" key="5">
    <source>
        <dbReference type="SAM" id="Coils"/>
    </source>
</evidence>
<dbReference type="PANTHER" id="PTHR24103">
    <property type="entry name" value="E3 UBIQUITIN-PROTEIN LIGASE TRIM"/>
    <property type="match status" value="1"/>
</dbReference>
<sequence length="388" mass="43437">MAAPSARDELLGDAFCPICLEYFRDPVSIHCGHHFCRSCIERCWEWPRARFACPRCRDTAPERSLRPNTVSPINSVSLSPGEEGCQRHREPLELFCKEDGALLCAICRESRAHRAHTVLPVPQVVREYKVKGQIEARLRILKDGRDKLLELRDTEMRKNWEYLETEAQRQRILSQFQGLRLSLEDHCRHLLARLGDLERDIEKVQEENMTSLTKEISRLDTRVQELEEKCRQPDRTFLQVTRDSGMEPAGPAGFGAPQSRGIPKNILLEEELRSFQVMVTLDPSTAHPQLLVAPDGSSVSWERAREPPRNGTAPGTDPPGDGNYTDPPWNGTAPGTDPPGDGNYTDPPWNGTALGTDPRGDGNYTDPPWNGPGTNPPWNGTAPTDPPG</sequence>
<dbReference type="SUPFAM" id="SSF57850">
    <property type="entry name" value="RING/U-box"/>
    <property type="match status" value="1"/>
</dbReference>
<dbReference type="GO" id="GO:0008270">
    <property type="term" value="F:zinc ion binding"/>
    <property type="evidence" value="ECO:0007669"/>
    <property type="project" value="UniProtKB-KW"/>
</dbReference>
<dbReference type="Gene3D" id="3.30.40.10">
    <property type="entry name" value="Zinc/RING finger domain, C3HC4 (zinc finger)"/>
    <property type="match status" value="1"/>
</dbReference>
<protein>
    <submittedName>
        <fullName evidence="9">Uncharacterized protein</fullName>
    </submittedName>
</protein>
<dbReference type="CDD" id="cd19760">
    <property type="entry name" value="Bbox2_TRIM4-like"/>
    <property type="match status" value="1"/>
</dbReference>
<keyword evidence="5" id="KW-0175">Coiled coil</keyword>
<proteinExistence type="predicted"/>
<evidence type="ECO:0000313" key="9">
    <source>
        <dbReference type="Ensembl" id="ENSMCSP00000005577.1"/>
    </source>
</evidence>
<evidence type="ECO:0000256" key="2">
    <source>
        <dbReference type="ARBA" id="ARBA00022771"/>
    </source>
</evidence>
<dbReference type="SMART" id="SM00336">
    <property type="entry name" value="BBOX"/>
    <property type="match status" value="1"/>
</dbReference>
<feature type="coiled-coil region" evidence="5">
    <location>
        <begin position="187"/>
        <end position="229"/>
    </location>
</feature>
<keyword evidence="2 4" id="KW-0863">Zinc-finger</keyword>
<organism evidence="9 10">
    <name type="scientific">Malurus cyaneus samueli</name>
    <dbReference type="NCBI Taxonomy" id="2593467"/>
    <lineage>
        <taxon>Eukaryota</taxon>
        <taxon>Metazoa</taxon>
        <taxon>Chordata</taxon>
        <taxon>Craniata</taxon>
        <taxon>Vertebrata</taxon>
        <taxon>Euteleostomi</taxon>
        <taxon>Archelosauria</taxon>
        <taxon>Archosauria</taxon>
        <taxon>Dinosauria</taxon>
        <taxon>Saurischia</taxon>
        <taxon>Theropoda</taxon>
        <taxon>Coelurosauria</taxon>
        <taxon>Aves</taxon>
        <taxon>Neognathae</taxon>
        <taxon>Neoaves</taxon>
        <taxon>Telluraves</taxon>
        <taxon>Australaves</taxon>
        <taxon>Passeriformes</taxon>
        <taxon>Meliphagoidea</taxon>
        <taxon>Maluridae</taxon>
        <taxon>Malurus</taxon>
    </lineage>
</organism>
<evidence type="ECO:0000256" key="6">
    <source>
        <dbReference type="SAM" id="MobiDB-lite"/>
    </source>
</evidence>
<evidence type="ECO:0000256" key="4">
    <source>
        <dbReference type="PROSITE-ProRule" id="PRU00024"/>
    </source>
</evidence>
<evidence type="ECO:0000256" key="1">
    <source>
        <dbReference type="ARBA" id="ARBA00022723"/>
    </source>
</evidence>
<feature type="compositionally biased region" description="Low complexity" evidence="6">
    <location>
        <begin position="331"/>
        <end position="342"/>
    </location>
</feature>
<dbReference type="InterPro" id="IPR043136">
    <property type="entry name" value="B30.2/SPRY_sf"/>
</dbReference>
<dbReference type="Proteomes" id="UP000694560">
    <property type="component" value="Unplaced"/>
</dbReference>
<reference evidence="9" key="1">
    <citation type="submission" date="2025-08" db="UniProtKB">
        <authorList>
            <consortium name="Ensembl"/>
        </authorList>
    </citation>
    <scope>IDENTIFICATION</scope>
</reference>
<dbReference type="Ensembl" id="ENSMCST00000005700.1">
    <property type="protein sequence ID" value="ENSMCSP00000005577.1"/>
    <property type="gene ID" value="ENSMCSG00000004024.1"/>
</dbReference>
<dbReference type="AlphaFoldDB" id="A0A8C5TCQ6"/>
<dbReference type="Pfam" id="PF00643">
    <property type="entry name" value="zf-B_box"/>
    <property type="match status" value="1"/>
</dbReference>
<accession>A0A8C5TCQ6</accession>
<dbReference type="PROSITE" id="PS50119">
    <property type="entry name" value="ZF_BBOX"/>
    <property type="match status" value="1"/>
</dbReference>
<keyword evidence="10" id="KW-1185">Reference proteome</keyword>